<dbReference type="PANTHER" id="PTHR34039">
    <property type="entry name" value="UPF0102 PROTEIN YRAN"/>
    <property type="match status" value="1"/>
</dbReference>
<dbReference type="InterPro" id="IPR011856">
    <property type="entry name" value="tRNA_endonuc-like_dom_sf"/>
</dbReference>
<dbReference type="InterPro" id="IPR003509">
    <property type="entry name" value="UPF0102_YraN-like"/>
</dbReference>
<dbReference type="Pfam" id="PF02021">
    <property type="entry name" value="UPF0102"/>
    <property type="match status" value="1"/>
</dbReference>
<dbReference type="Gene3D" id="3.40.1350.10">
    <property type="match status" value="1"/>
</dbReference>
<dbReference type="SUPFAM" id="SSF52980">
    <property type="entry name" value="Restriction endonuclease-like"/>
    <property type="match status" value="1"/>
</dbReference>
<reference evidence="3" key="1">
    <citation type="submission" date="2021-08" db="EMBL/GenBank/DDBJ databases">
        <title>Comparative analyses of Brucepasteria parasyntrophica and Teretinema zuelzerae.</title>
        <authorList>
            <person name="Song Y."/>
            <person name="Brune A."/>
        </authorList>
    </citation>
    <scope>NUCLEOTIDE SEQUENCE</scope>
    <source>
        <strain evidence="3">DSM 1903</strain>
    </source>
</reference>
<protein>
    <recommendedName>
        <fullName evidence="2">UPF0102 protein K7J14_01755</fullName>
    </recommendedName>
</protein>
<dbReference type="Proteomes" id="UP001198163">
    <property type="component" value="Unassembled WGS sequence"/>
</dbReference>
<dbReference type="RefSeq" id="WP_230752392.1">
    <property type="nucleotide sequence ID" value="NZ_JAINWA010000001.1"/>
</dbReference>
<dbReference type="HAMAP" id="MF_00048">
    <property type="entry name" value="UPF0102"/>
    <property type="match status" value="1"/>
</dbReference>
<accession>A0AAE3EFJ1</accession>
<evidence type="ECO:0000256" key="2">
    <source>
        <dbReference type="HAMAP-Rule" id="MF_00048"/>
    </source>
</evidence>
<gene>
    <name evidence="3" type="ORF">K7J14_01755</name>
</gene>
<proteinExistence type="inferred from homology"/>
<keyword evidence="4" id="KW-1185">Reference proteome</keyword>
<evidence type="ECO:0000313" key="4">
    <source>
        <dbReference type="Proteomes" id="UP001198163"/>
    </source>
</evidence>
<evidence type="ECO:0000313" key="3">
    <source>
        <dbReference type="EMBL" id="MCD1653422.1"/>
    </source>
</evidence>
<organism evidence="3 4">
    <name type="scientific">Teretinema zuelzerae</name>
    <dbReference type="NCBI Taxonomy" id="156"/>
    <lineage>
        <taxon>Bacteria</taxon>
        <taxon>Pseudomonadati</taxon>
        <taxon>Spirochaetota</taxon>
        <taxon>Spirochaetia</taxon>
        <taxon>Spirochaetales</taxon>
        <taxon>Treponemataceae</taxon>
        <taxon>Teretinema</taxon>
    </lineage>
</organism>
<comment type="similarity">
    <text evidence="1 2">Belongs to the UPF0102 family.</text>
</comment>
<sequence>MSGYRARDTGMAGEEAVSRYLETLGQTIHHRNWRTRRGEIDIISGDADTLYFIEVKTWPRGAAADLDIVIGPKKRLRMIETAKYFLSLHRQYKGMYIQFDVILVSSDPLKDAELRIEHLKDAFSEHD</sequence>
<evidence type="ECO:0000256" key="1">
    <source>
        <dbReference type="ARBA" id="ARBA00006738"/>
    </source>
</evidence>
<dbReference type="InterPro" id="IPR011335">
    <property type="entry name" value="Restrct_endonuc-II-like"/>
</dbReference>
<dbReference type="AlphaFoldDB" id="A0AAE3EFJ1"/>
<dbReference type="EMBL" id="JAINWA010000001">
    <property type="protein sequence ID" value="MCD1653422.1"/>
    <property type="molecule type" value="Genomic_DNA"/>
</dbReference>
<name>A0AAE3EFJ1_9SPIR</name>
<dbReference type="PANTHER" id="PTHR34039:SF1">
    <property type="entry name" value="UPF0102 PROTEIN YRAN"/>
    <property type="match status" value="1"/>
</dbReference>
<comment type="caution">
    <text evidence="3">The sequence shown here is derived from an EMBL/GenBank/DDBJ whole genome shotgun (WGS) entry which is preliminary data.</text>
</comment>
<dbReference type="GO" id="GO:0003676">
    <property type="term" value="F:nucleic acid binding"/>
    <property type="evidence" value="ECO:0007669"/>
    <property type="project" value="InterPro"/>
</dbReference>